<dbReference type="PANTHER" id="PTHR43900">
    <property type="entry name" value="GLUTATHIONE S-TRANSFERASE RHO"/>
    <property type="match status" value="1"/>
</dbReference>
<proteinExistence type="predicted"/>
<protein>
    <recommendedName>
        <fullName evidence="1">glutathione transferase</fullName>
        <ecNumber evidence="1">2.5.1.18</ecNumber>
    </recommendedName>
</protein>
<dbReference type="PANTHER" id="PTHR43900:SF3">
    <property type="entry name" value="GLUTATHIONE S-TRANSFERASE RHO"/>
    <property type="match status" value="1"/>
</dbReference>
<evidence type="ECO:0000256" key="2">
    <source>
        <dbReference type="ARBA" id="ARBA00022679"/>
    </source>
</evidence>
<gene>
    <name evidence="4" type="ORF">B0H17DRAFT_1265673</name>
</gene>
<dbReference type="GO" id="GO:0004364">
    <property type="term" value="F:glutathione transferase activity"/>
    <property type="evidence" value="ECO:0007669"/>
    <property type="project" value="UniProtKB-EC"/>
</dbReference>
<dbReference type="InterPro" id="IPR036249">
    <property type="entry name" value="Thioredoxin-like_sf"/>
</dbReference>
<dbReference type="InterPro" id="IPR004045">
    <property type="entry name" value="Glutathione_S-Trfase_N"/>
</dbReference>
<dbReference type="Gene3D" id="3.40.30.10">
    <property type="entry name" value="Glutaredoxin"/>
    <property type="match status" value="1"/>
</dbReference>
<dbReference type="EMBL" id="JARKIE010000031">
    <property type="protein sequence ID" value="KAJ7697159.1"/>
    <property type="molecule type" value="Genomic_DNA"/>
</dbReference>
<keyword evidence="5" id="KW-1185">Reference proteome</keyword>
<dbReference type="Proteomes" id="UP001221757">
    <property type="component" value="Unassembled WGS sequence"/>
</dbReference>
<accession>A0AAD7DT81</accession>
<evidence type="ECO:0000256" key="1">
    <source>
        <dbReference type="ARBA" id="ARBA00012452"/>
    </source>
</evidence>
<dbReference type="EC" id="2.5.1.18" evidence="1"/>
<dbReference type="GO" id="GO:0006749">
    <property type="term" value="P:glutathione metabolic process"/>
    <property type="evidence" value="ECO:0007669"/>
    <property type="project" value="TreeGrafter"/>
</dbReference>
<dbReference type="PROSITE" id="PS50404">
    <property type="entry name" value="GST_NTER"/>
    <property type="match status" value="1"/>
</dbReference>
<keyword evidence="2" id="KW-0808">Transferase</keyword>
<dbReference type="SUPFAM" id="SSF52833">
    <property type="entry name" value="Thioredoxin-like"/>
    <property type="match status" value="1"/>
</dbReference>
<dbReference type="AlphaFoldDB" id="A0AAD7DT81"/>
<dbReference type="Pfam" id="PF02798">
    <property type="entry name" value="GST_N"/>
    <property type="match status" value="1"/>
</dbReference>
<evidence type="ECO:0000313" key="5">
    <source>
        <dbReference type="Proteomes" id="UP001221757"/>
    </source>
</evidence>
<feature type="domain" description="GST N-terminal" evidence="3">
    <location>
        <begin position="1"/>
        <end position="83"/>
    </location>
</feature>
<organism evidence="4 5">
    <name type="scientific">Mycena rosella</name>
    <name type="common">Pink bonnet</name>
    <name type="synonym">Agaricus rosellus</name>
    <dbReference type="NCBI Taxonomy" id="1033263"/>
    <lineage>
        <taxon>Eukaryota</taxon>
        <taxon>Fungi</taxon>
        <taxon>Dikarya</taxon>
        <taxon>Basidiomycota</taxon>
        <taxon>Agaricomycotina</taxon>
        <taxon>Agaricomycetes</taxon>
        <taxon>Agaricomycetidae</taxon>
        <taxon>Agaricales</taxon>
        <taxon>Marasmiineae</taxon>
        <taxon>Mycenaceae</taxon>
        <taxon>Mycena</taxon>
    </lineage>
</organism>
<reference evidence="4" key="1">
    <citation type="submission" date="2023-03" db="EMBL/GenBank/DDBJ databases">
        <title>Massive genome expansion in bonnet fungi (Mycena s.s.) driven by repeated elements and novel gene families across ecological guilds.</title>
        <authorList>
            <consortium name="Lawrence Berkeley National Laboratory"/>
            <person name="Harder C.B."/>
            <person name="Miyauchi S."/>
            <person name="Viragh M."/>
            <person name="Kuo A."/>
            <person name="Thoen E."/>
            <person name="Andreopoulos B."/>
            <person name="Lu D."/>
            <person name="Skrede I."/>
            <person name="Drula E."/>
            <person name="Henrissat B."/>
            <person name="Morin E."/>
            <person name="Kohler A."/>
            <person name="Barry K."/>
            <person name="LaButti K."/>
            <person name="Morin E."/>
            <person name="Salamov A."/>
            <person name="Lipzen A."/>
            <person name="Mereny Z."/>
            <person name="Hegedus B."/>
            <person name="Baldrian P."/>
            <person name="Stursova M."/>
            <person name="Weitz H."/>
            <person name="Taylor A."/>
            <person name="Grigoriev I.V."/>
            <person name="Nagy L.G."/>
            <person name="Martin F."/>
            <person name="Kauserud H."/>
        </authorList>
    </citation>
    <scope>NUCLEOTIDE SEQUENCE</scope>
    <source>
        <strain evidence="4">CBHHK067</strain>
    </source>
</reference>
<sequence length="94" mass="10420">MVLKLYGPEFTAGDTGLVAMALAEKQILFELVFVDMFTGVHKGADHTAKQLFAQVPAIDHKGFLLYKNRVICRYLEDTCLTQSTVLLHPIRPGG</sequence>
<evidence type="ECO:0000259" key="3">
    <source>
        <dbReference type="PROSITE" id="PS50404"/>
    </source>
</evidence>
<comment type="caution">
    <text evidence="4">The sequence shown here is derived from an EMBL/GenBank/DDBJ whole genome shotgun (WGS) entry which is preliminary data.</text>
</comment>
<dbReference type="GO" id="GO:0043295">
    <property type="term" value="F:glutathione binding"/>
    <property type="evidence" value="ECO:0007669"/>
    <property type="project" value="TreeGrafter"/>
</dbReference>
<name>A0AAD7DT81_MYCRO</name>
<dbReference type="GO" id="GO:0005737">
    <property type="term" value="C:cytoplasm"/>
    <property type="evidence" value="ECO:0007669"/>
    <property type="project" value="TreeGrafter"/>
</dbReference>
<evidence type="ECO:0000313" key="4">
    <source>
        <dbReference type="EMBL" id="KAJ7697159.1"/>
    </source>
</evidence>